<dbReference type="Proteomes" id="UP001305652">
    <property type="component" value="Chromosome"/>
</dbReference>
<keyword evidence="3" id="KW-1185">Reference proteome</keyword>
<dbReference type="InterPro" id="IPR037401">
    <property type="entry name" value="SnoaL-like"/>
</dbReference>
<reference evidence="2 3" key="1">
    <citation type="submission" date="2023-10" db="EMBL/GenBank/DDBJ databases">
        <title>The complete genome sequence of Methanoculleus receptaculi DSM 18860.</title>
        <authorList>
            <person name="Lai S.-J."/>
            <person name="You Y.-T."/>
            <person name="Chen S.-C."/>
        </authorList>
    </citation>
    <scope>NUCLEOTIDE SEQUENCE [LARGE SCALE GENOMIC DNA]</scope>
    <source>
        <strain evidence="2 3">DSM 18860</strain>
    </source>
</reference>
<dbReference type="Gene3D" id="3.10.450.50">
    <property type="match status" value="1"/>
</dbReference>
<protein>
    <submittedName>
        <fullName evidence="2">Nuclear transport factor 2 family protein</fullName>
    </submittedName>
</protein>
<gene>
    <name evidence="2" type="ORF">R6Y96_06445</name>
</gene>
<dbReference type="KEGG" id="mrc:R6Y96_06445"/>
<organism evidence="2 3">
    <name type="scientific">Methanoculleus receptaculi</name>
    <dbReference type="NCBI Taxonomy" id="394967"/>
    <lineage>
        <taxon>Archaea</taxon>
        <taxon>Methanobacteriati</taxon>
        <taxon>Methanobacteriota</taxon>
        <taxon>Stenosarchaea group</taxon>
        <taxon>Methanomicrobia</taxon>
        <taxon>Methanomicrobiales</taxon>
        <taxon>Methanomicrobiaceae</taxon>
        <taxon>Methanoculleus</taxon>
    </lineage>
</organism>
<dbReference type="Pfam" id="PF13474">
    <property type="entry name" value="SnoaL_3"/>
    <property type="match status" value="1"/>
</dbReference>
<dbReference type="AlphaFoldDB" id="A0AAX4FUY2"/>
<name>A0AAX4FUY2_9EURY</name>
<dbReference type="SUPFAM" id="SSF54427">
    <property type="entry name" value="NTF2-like"/>
    <property type="match status" value="1"/>
</dbReference>
<evidence type="ECO:0000313" key="3">
    <source>
        <dbReference type="Proteomes" id="UP001305652"/>
    </source>
</evidence>
<evidence type="ECO:0000259" key="1">
    <source>
        <dbReference type="Pfam" id="PF13474"/>
    </source>
</evidence>
<dbReference type="RefSeq" id="WP_318620425.1">
    <property type="nucleotide sequence ID" value="NZ_CP137642.1"/>
</dbReference>
<sequence>MRVSEQTRDQVMAVLRRLLEAAGRKDAGGILALTDADFRGFWGVPGEKVIGKEALRRHLERVFTQVDTVTLEFSSVHIGAEGTVAWVMADVTCNLVRGGAGQTMDGLVTAVLRGTGHAWIFAQIHCSFPAIRGR</sequence>
<accession>A0AAX4FUY2</accession>
<dbReference type="GeneID" id="85732780"/>
<proteinExistence type="predicted"/>
<feature type="domain" description="SnoaL-like" evidence="1">
    <location>
        <begin position="11"/>
        <end position="130"/>
    </location>
</feature>
<dbReference type="EMBL" id="CP137642">
    <property type="protein sequence ID" value="WOX56956.1"/>
    <property type="molecule type" value="Genomic_DNA"/>
</dbReference>
<dbReference type="InterPro" id="IPR032710">
    <property type="entry name" value="NTF2-like_dom_sf"/>
</dbReference>
<evidence type="ECO:0000313" key="2">
    <source>
        <dbReference type="EMBL" id="WOX56956.1"/>
    </source>
</evidence>